<protein>
    <submittedName>
        <fullName evidence="1">Uncharacterized protein</fullName>
    </submittedName>
</protein>
<dbReference type="EMBL" id="PFAL01000031">
    <property type="protein sequence ID" value="PIR95278.1"/>
    <property type="molecule type" value="Genomic_DNA"/>
</dbReference>
<evidence type="ECO:0000313" key="2">
    <source>
        <dbReference type="Proteomes" id="UP000229972"/>
    </source>
</evidence>
<accession>A0A2H0V886</accession>
<sequence length="106" mass="11600">MVVSAAGFVTGFFKSLTGLGNDKETQGIAKHWLQAPIDLLKVKSHLEKSIAIFSDNNPFVTFDNHDDFKNNFGSKIIIERGKSHFSGRAGTLELPVALQAIINISK</sequence>
<gene>
    <name evidence="1" type="ORF">COT93_03440</name>
</gene>
<dbReference type="InterPro" id="IPR029058">
    <property type="entry name" value="AB_hydrolase_fold"/>
</dbReference>
<reference evidence="2" key="1">
    <citation type="submission" date="2017-09" db="EMBL/GenBank/DDBJ databases">
        <title>Depth-based differentiation of microbial function through sediment-hosted aquifers and enrichment of novel symbionts in the deep terrestrial subsurface.</title>
        <authorList>
            <person name="Probst A.J."/>
            <person name="Ladd B."/>
            <person name="Jarett J.K."/>
            <person name="Geller-Mcgrath D.E."/>
            <person name="Sieber C.M.K."/>
            <person name="Emerson J.B."/>
            <person name="Anantharaman K."/>
            <person name="Thomas B.C."/>
            <person name="Malmstrom R."/>
            <person name="Stieglmeier M."/>
            <person name="Klingl A."/>
            <person name="Woyke T."/>
            <person name="Ryan C.M."/>
            <person name="Banfield J.F."/>
        </authorList>
    </citation>
    <scope>NUCLEOTIDE SEQUENCE [LARGE SCALE GENOMIC DNA]</scope>
</reference>
<comment type="caution">
    <text evidence="1">The sequence shown here is derived from an EMBL/GenBank/DDBJ whole genome shotgun (WGS) entry which is preliminary data.</text>
</comment>
<dbReference type="Proteomes" id="UP000229972">
    <property type="component" value="Unassembled WGS sequence"/>
</dbReference>
<dbReference type="AlphaFoldDB" id="A0A2H0V886"/>
<organism evidence="1 2">
    <name type="scientific">Candidatus Falkowbacteria bacterium CG10_big_fil_rev_8_21_14_0_10_37_18</name>
    <dbReference type="NCBI Taxonomy" id="1974562"/>
    <lineage>
        <taxon>Bacteria</taxon>
        <taxon>Candidatus Falkowiibacteriota</taxon>
    </lineage>
</organism>
<proteinExistence type="predicted"/>
<name>A0A2H0V886_9BACT</name>
<dbReference type="Gene3D" id="3.40.50.1820">
    <property type="entry name" value="alpha/beta hydrolase"/>
    <property type="match status" value="1"/>
</dbReference>
<evidence type="ECO:0000313" key="1">
    <source>
        <dbReference type="EMBL" id="PIR95278.1"/>
    </source>
</evidence>